<dbReference type="EMBL" id="CP060696">
    <property type="protein sequence ID" value="QNO17945.1"/>
    <property type="molecule type" value="Genomic_DNA"/>
</dbReference>
<name>A0A7G9WGY3_9FIRM</name>
<evidence type="ECO:0000313" key="2">
    <source>
        <dbReference type="Proteomes" id="UP000516046"/>
    </source>
</evidence>
<evidence type="ECO:0000313" key="1">
    <source>
        <dbReference type="EMBL" id="QNO17945.1"/>
    </source>
</evidence>
<reference evidence="1 2" key="1">
    <citation type="submission" date="2020-08" db="EMBL/GenBank/DDBJ databases">
        <authorList>
            <person name="Ren C."/>
            <person name="Gu Y."/>
            <person name="Xu Y."/>
        </authorList>
    </citation>
    <scope>NUCLEOTIDE SEQUENCE [LARGE SCALE GENOMIC DNA]</scope>
    <source>
        <strain evidence="1 2">LBM18003</strain>
    </source>
</reference>
<protein>
    <submittedName>
        <fullName evidence="1">Uncharacterized protein</fullName>
    </submittedName>
</protein>
<dbReference type="KEGG" id="caml:H6X83_13705"/>
<dbReference type="AlphaFoldDB" id="A0A7G9WGY3"/>
<sequence length="291" mass="32091">MQSGYVLKSALKPEAGDLEQINRFTRRPFTAEEVYTFKVVLCDNEVDRDGERFASQALYGLAELFLGKSGIFNHSMDAKTQSARIYDTAVELDQNRRTSCGEPYARLVAKAYMPHTQGNEDLILEIDSGIKKEVSVGCSMGSAVCSICGTDRREKDCGHQNGQNYQGQICCTVLGDPQDAYEWSFVAVPAQREAGVTKSCRTCTSSEQPEEAEWGRRWKNLLLGETAKYFAVACPGVPAEAARKMAECLAPEELEQVEKSLKKAAGRVVPLQPQLVPERDVADAADDGFRI</sequence>
<dbReference type="RefSeq" id="WP_212507010.1">
    <property type="nucleotide sequence ID" value="NZ_CP060696.1"/>
</dbReference>
<keyword evidence="2" id="KW-1185">Reference proteome</keyword>
<proteinExistence type="predicted"/>
<dbReference type="Proteomes" id="UP000516046">
    <property type="component" value="Chromosome"/>
</dbReference>
<accession>A0A7G9WGY3</accession>
<gene>
    <name evidence="1" type="ORF">H6X83_13705</name>
</gene>
<organism evidence="1 2">
    <name type="scientific">Caproicibacterium amylolyticum</name>
    <dbReference type="NCBI Taxonomy" id="2766537"/>
    <lineage>
        <taxon>Bacteria</taxon>
        <taxon>Bacillati</taxon>
        <taxon>Bacillota</taxon>
        <taxon>Clostridia</taxon>
        <taxon>Eubacteriales</taxon>
        <taxon>Oscillospiraceae</taxon>
        <taxon>Caproicibacterium</taxon>
    </lineage>
</organism>